<keyword evidence="1" id="KW-0732">Signal</keyword>
<gene>
    <name evidence="2" type="ORF">E4634_05340</name>
</gene>
<feature type="chain" id="PRO_5021310449" description="PBP domain-containing protein" evidence="1">
    <location>
        <begin position="22"/>
        <end position="143"/>
    </location>
</feature>
<feature type="signal peptide" evidence="1">
    <location>
        <begin position="1"/>
        <end position="21"/>
    </location>
</feature>
<evidence type="ECO:0000313" key="2">
    <source>
        <dbReference type="EMBL" id="TGD74626.1"/>
    </source>
</evidence>
<evidence type="ECO:0008006" key="4">
    <source>
        <dbReference type="Google" id="ProtNLM"/>
    </source>
</evidence>
<protein>
    <recommendedName>
        <fullName evidence="4">PBP domain-containing protein</fullName>
    </recommendedName>
</protein>
<dbReference type="EMBL" id="SRLE01000005">
    <property type="protein sequence ID" value="TGD74626.1"/>
    <property type="molecule type" value="Genomic_DNA"/>
</dbReference>
<dbReference type="SUPFAM" id="SSF53850">
    <property type="entry name" value="Periplasmic binding protein-like II"/>
    <property type="match status" value="1"/>
</dbReference>
<dbReference type="Proteomes" id="UP000298050">
    <property type="component" value="Unassembled WGS sequence"/>
</dbReference>
<evidence type="ECO:0000256" key="1">
    <source>
        <dbReference type="SAM" id="SignalP"/>
    </source>
</evidence>
<organism evidence="2 3">
    <name type="scientific">Mangrovimicrobium sediminis</name>
    <dbReference type="NCBI Taxonomy" id="2562682"/>
    <lineage>
        <taxon>Bacteria</taxon>
        <taxon>Pseudomonadati</taxon>
        <taxon>Pseudomonadota</taxon>
        <taxon>Gammaproteobacteria</taxon>
        <taxon>Cellvibrionales</taxon>
        <taxon>Halieaceae</taxon>
        <taxon>Mangrovimicrobium</taxon>
    </lineage>
</organism>
<reference evidence="2 3" key="1">
    <citation type="submission" date="2019-04" db="EMBL/GenBank/DDBJ databases">
        <title>Taxonomy of novel Haliea sp. from mangrove soil of West Coast of India.</title>
        <authorList>
            <person name="Verma A."/>
            <person name="Kumar P."/>
            <person name="Krishnamurthi S."/>
        </authorList>
    </citation>
    <scope>NUCLEOTIDE SEQUENCE [LARGE SCALE GENOMIC DNA]</scope>
    <source>
        <strain evidence="2 3">SAOS-164</strain>
    </source>
</reference>
<comment type="caution">
    <text evidence="2">The sequence shown here is derived from an EMBL/GenBank/DDBJ whole genome shotgun (WGS) entry which is preliminary data.</text>
</comment>
<accession>A0A4Z0M5B0</accession>
<dbReference type="Gene3D" id="3.40.190.10">
    <property type="entry name" value="Periplasmic binding protein-like II"/>
    <property type="match status" value="1"/>
</dbReference>
<sequence>MRALPFLAWLAIVALSANASAEPILIHNPDLQGEDFSTRSLVKVYAMQKRVWSDGTAVRVFVMPDDSETHRQFVADYLRMQPYQLNRLWHRLVFSGTGTRPREVNSVKEMIEQVRNTPGAIGYIDSADAGAVDAAMKTGSDHE</sequence>
<keyword evidence="3" id="KW-1185">Reference proteome</keyword>
<proteinExistence type="predicted"/>
<evidence type="ECO:0000313" key="3">
    <source>
        <dbReference type="Proteomes" id="UP000298050"/>
    </source>
</evidence>
<dbReference type="AlphaFoldDB" id="A0A4Z0M5B0"/>
<name>A0A4Z0M5B0_9GAMM</name>
<dbReference type="RefSeq" id="WP_135441584.1">
    <property type="nucleotide sequence ID" value="NZ_SRLE01000005.1"/>
</dbReference>
<dbReference type="OrthoDB" id="5368544at2"/>